<evidence type="ECO:0000313" key="2">
    <source>
        <dbReference type="EMBL" id="TRL38512.1"/>
    </source>
</evidence>
<dbReference type="RefSeq" id="WP_143125495.1">
    <property type="nucleotide sequence ID" value="NZ_VJMG01000030.1"/>
</dbReference>
<dbReference type="Pfam" id="PF13480">
    <property type="entry name" value="Acetyltransf_6"/>
    <property type="match status" value="1"/>
</dbReference>
<feature type="domain" description="BioF2-like acetyltransferase" evidence="1">
    <location>
        <begin position="164"/>
        <end position="318"/>
    </location>
</feature>
<keyword evidence="2" id="KW-0808">Transferase</keyword>
<protein>
    <submittedName>
        <fullName evidence="2">GNAT family N-acetyltransferase</fullName>
    </submittedName>
</protein>
<accession>A0A549T9F9</accession>
<sequence length="379" mass="42606">MTLSIVRDITEIEAEWRRLEALPRNSLHQGLDWCKAWVAAHRAPLTLVVGRIEGRIAMILPLEIHRRCGITSAVFLAHRYNNINSGLFADDLALSARAQQALVRDLAKHLGEEVDLVVLEAVPLVWRGRPHPFAALTRVAHQNHSFQLPLKGDMAATLAQVNAKRRRKKFRTQTRRLEEAGGFEHYMPRTSIERHALLEEFFRQKKVRFDAHGLPDSFASPSVRNFLHALLDLPPKGDDHPLTLHAVRLSGQPGKPIAAIAGLSRKGDHVICQFGSIDESRLPEASPGELLFWLMIEKACREGALLFDFGVGDQPYKRSWCPVETVLHDILLPLTPKGKLAAGLHSALVAMKTHLKRNRFLYHLAQRVRAGRLVPTLTE</sequence>
<dbReference type="InterPro" id="IPR038740">
    <property type="entry name" value="BioF2-like_GNAT_dom"/>
</dbReference>
<gene>
    <name evidence="2" type="ORF">FNA46_12275</name>
</gene>
<dbReference type="InterPro" id="IPR016181">
    <property type="entry name" value="Acyl_CoA_acyltransferase"/>
</dbReference>
<dbReference type="GO" id="GO:0016740">
    <property type="term" value="F:transferase activity"/>
    <property type="evidence" value="ECO:0007669"/>
    <property type="project" value="UniProtKB-KW"/>
</dbReference>
<dbReference type="AlphaFoldDB" id="A0A549T9F9"/>
<dbReference type="Gene3D" id="3.40.630.30">
    <property type="match status" value="1"/>
</dbReference>
<reference evidence="2 3" key="1">
    <citation type="submission" date="2019-07" db="EMBL/GenBank/DDBJ databases">
        <title>Ln-dependent methylotrophs.</title>
        <authorList>
            <person name="Tani A."/>
        </authorList>
    </citation>
    <scope>NUCLEOTIDE SEQUENCE [LARGE SCALE GENOMIC DNA]</scope>
    <source>
        <strain evidence="2 3">SM12</strain>
    </source>
</reference>
<dbReference type="SUPFAM" id="SSF55729">
    <property type="entry name" value="Acyl-CoA N-acyltransferases (Nat)"/>
    <property type="match status" value="1"/>
</dbReference>
<name>A0A549T9F9_9HYPH</name>
<evidence type="ECO:0000259" key="1">
    <source>
        <dbReference type="Pfam" id="PF13480"/>
    </source>
</evidence>
<dbReference type="Proteomes" id="UP000316801">
    <property type="component" value="Unassembled WGS sequence"/>
</dbReference>
<proteinExistence type="predicted"/>
<dbReference type="EMBL" id="VJMG01000030">
    <property type="protein sequence ID" value="TRL38512.1"/>
    <property type="molecule type" value="Genomic_DNA"/>
</dbReference>
<keyword evidence="3" id="KW-1185">Reference proteome</keyword>
<evidence type="ECO:0000313" key="3">
    <source>
        <dbReference type="Proteomes" id="UP000316801"/>
    </source>
</evidence>
<comment type="caution">
    <text evidence="2">The sequence shown here is derived from an EMBL/GenBank/DDBJ whole genome shotgun (WGS) entry which is preliminary data.</text>
</comment>
<organism evidence="2 3">
    <name type="scientific">Rhizobium straminoryzae</name>
    <dbReference type="NCBI Taxonomy" id="1387186"/>
    <lineage>
        <taxon>Bacteria</taxon>
        <taxon>Pseudomonadati</taxon>
        <taxon>Pseudomonadota</taxon>
        <taxon>Alphaproteobacteria</taxon>
        <taxon>Hyphomicrobiales</taxon>
        <taxon>Rhizobiaceae</taxon>
        <taxon>Rhizobium/Agrobacterium group</taxon>
        <taxon>Rhizobium</taxon>
    </lineage>
</organism>